<evidence type="ECO:0000313" key="2">
    <source>
        <dbReference type="Proteomes" id="UP000250028"/>
    </source>
</evidence>
<sequence>MSARVGEAPRILVVGKGAVGGRAFHYLANAETPSVLHLLGRDEVTTRQVANTARFSAAQRGKLPEVSWGIANVYVPGQLAEVIDRFRPDVVLLAVSRQTWSYLYRIPPHKRAALEPARFGPWLPMHLSPVRAAMREIRSSGQSPHVVNAAFPDSVHPALAAEGLAPQVGIGNIGLNVPALELGAAQVLDVSYDDVAVTLVGHHSASTRLRRPDFAGSVEFRVTVDGKDATDQVDFDILRATLSEEFDRIPGVPGEANVAAAAAGAVEALAHGRDLRFHAPGVLGRTGGWPVRHSEGALTIDLPDSLPESVAEATNLAGQREDGITRIDETGTAHFEDWALEIMRDVLGFDHAQIALTDVDAAADELAARVHKYVAE</sequence>
<protein>
    <submittedName>
        <fullName evidence="1">Uncharacterized protein</fullName>
    </submittedName>
</protein>
<dbReference type="EMBL" id="UESZ01000002">
    <property type="protein sequence ID" value="SSA59000.1"/>
    <property type="molecule type" value="Genomic_DNA"/>
</dbReference>
<dbReference type="Proteomes" id="UP000250028">
    <property type="component" value="Unassembled WGS sequence"/>
</dbReference>
<dbReference type="AlphaFoldDB" id="A0A2Y9BPH3"/>
<name>A0A2Y9BPH3_9MICO</name>
<evidence type="ECO:0000313" key="1">
    <source>
        <dbReference type="EMBL" id="SSA59000.1"/>
    </source>
</evidence>
<proteinExistence type="predicted"/>
<reference evidence="2" key="1">
    <citation type="submission" date="2016-10" db="EMBL/GenBank/DDBJ databases">
        <authorList>
            <person name="Varghese N."/>
            <person name="Submissions S."/>
        </authorList>
    </citation>
    <scope>NUCLEOTIDE SEQUENCE [LARGE SCALE GENOMIC DNA]</scope>
    <source>
        <strain evidence="2">DSM 22951</strain>
    </source>
</reference>
<accession>A0A2Y9BPH3</accession>
<organism evidence="1 2">
    <name type="scientific">Branchiibius hedensis</name>
    <dbReference type="NCBI Taxonomy" id="672460"/>
    <lineage>
        <taxon>Bacteria</taxon>
        <taxon>Bacillati</taxon>
        <taxon>Actinomycetota</taxon>
        <taxon>Actinomycetes</taxon>
        <taxon>Micrococcales</taxon>
        <taxon>Dermacoccaceae</taxon>
        <taxon>Branchiibius</taxon>
    </lineage>
</organism>
<keyword evidence="2" id="KW-1185">Reference proteome</keyword>
<gene>
    <name evidence="1" type="ORF">SAMN04489750_3805</name>
</gene>